<dbReference type="PIRSF" id="PIRSF005536">
    <property type="entry name" value="Agal"/>
    <property type="match status" value="1"/>
</dbReference>
<dbReference type="InterPro" id="IPR031705">
    <property type="entry name" value="Glyco_hydro_36_C"/>
</dbReference>
<evidence type="ECO:0000313" key="9">
    <source>
        <dbReference type="Proteomes" id="UP000632222"/>
    </source>
</evidence>
<dbReference type="Gene3D" id="2.70.98.60">
    <property type="entry name" value="alpha-galactosidase from lactobacil brevis"/>
    <property type="match status" value="1"/>
</dbReference>
<dbReference type="PANTHER" id="PTHR43053:SF3">
    <property type="entry name" value="ALPHA-GALACTOSIDASE C-RELATED"/>
    <property type="match status" value="1"/>
</dbReference>
<evidence type="ECO:0000256" key="3">
    <source>
        <dbReference type="ARBA" id="ARBA00022801"/>
    </source>
</evidence>
<dbReference type="EC" id="3.2.1.22" evidence="2 5"/>
<dbReference type="InterPro" id="IPR017853">
    <property type="entry name" value="GH"/>
</dbReference>
<evidence type="ECO:0000256" key="2">
    <source>
        <dbReference type="ARBA" id="ARBA00012755"/>
    </source>
</evidence>
<gene>
    <name evidence="8" type="primary">galA</name>
    <name evidence="8" type="ORF">GCM10008938_44680</name>
</gene>
<dbReference type="Pfam" id="PF16875">
    <property type="entry name" value="Glyco_hydro_36N"/>
    <property type="match status" value="1"/>
</dbReference>
<feature type="domain" description="Glycosyl hydrolase family 36 C-terminal" evidence="6">
    <location>
        <begin position="616"/>
        <end position="689"/>
    </location>
</feature>
<keyword evidence="3 5" id="KW-0378">Hydrolase</keyword>
<reference evidence="9" key="1">
    <citation type="journal article" date="2019" name="Int. J. Syst. Evol. Microbiol.">
        <title>The Global Catalogue of Microorganisms (GCM) 10K type strain sequencing project: providing services to taxonomists for standard genome sequencing and annotation.</title>
        <authorList>
            <consortium name="The Broad Institute Genomics Platform"/>
            <consortium name="The Broad Institute Genome Sequencing Center for Infectious Disease"/>
            <person name="Wu L."/>
            <person name="Ma J."/>
        </authorList>
    </citation>
    <scope>NUCLEOTIDE SEQUENCE [LARGE SCALE GENOMIC DNA]</scope>
    <source>
        <strain evidence="9">JCM 14370</strain>
    </source>
</reference>
<proteinExistence type="inferred from homology"/>
<dbReference type="Pfam" id="PF16874">
    <property type="entry name" value="Glyco_hydro_36C"/>
    <property type="match status" value="1"/>
</dbReference>
<comment type="similarity">
    <text evidence="5">Belongs to the glycosyl hydrolase.</text>
</comment>
<dbReference type="InterPro" id="IPR038417">
    <property type="entry name" value="Alpga-gal_N_sf"/>
</dbReference>
<dbReference type="InterPro" id="IPR013785">
    <property type="entry name" value="Aldolase_TIM"/>
</dbReference>
<protein>
    <recommendedName>
        <fullName evidence="2 5">Alpha-galactosidase</fullName>
        <ecNumber evidence="2 5">3.2.1.22</ecNumber>
    </recommendedName>
</protein>
<dbReference type="Proteomes" id="UP000632222">
    <property type="component" value="Unassembled WGS sequence"/>
</dbReference>
<accession>A0ABQ2DCV3</accession>
<dbReference type="InterPro" id="IPR013780">
    <property type="entry name" value="Glyco_hydro_b"/>
</dbReference>
<evidence type="ECO:0000259" key="6">
    <source>
        <dbReference type="Pfam" id="PF16874"/>
    </source>
</evidence>
<evidence type="ECO:0000256" key="5">
    <source>
        <dbReference type="PIRNR" id="PIRNR005536"/>
    </source>
</evidence>
<keyword evidence="4 5" id="KW-0326">Glycosidase</keyword>
<organism evidence="8 9">
    <name type="scientific">Deinococcus roseus</name>
    <dbReference type="NCBI Taxonomy" id="392414"/>
    <lineage>
        <taxon>Bacteria</taxon>
        <taxon>Thermotogati</taxon>
        <taxon>Deinococcota</taxon>
        <taxon>Deinococci</taxon>
        <taxon>Deinococcales</taxon>
        <taxon>Deinococcaceae</taxon>
        <taxon>Deinococcus</taxon>
    </lineage>
</organism>
<name>A0ABQ2DCV3_9DEIO</name>
<dbReference type="PRINTS" id="PR00743">
    <property type="entry name" value="GLHYDRLASE36"/>
</dbReference>
<dbReference type="RefSeq" id="WP_189007300.1">
    <property type="nucleotide sequence ID" value="NZ_BMOD01000027.1"/>
</dbReference>
<dbReference type="CDD" id="cd14791">
    <property type="entry name" value="GH36"/>
    <property type="match status" value="1"/>
</dbReference>
<dbReference type="InterPro" id="IPR002252">
    <property type="entry name" value="Glyco_hydro_36"/>
</dbReference>
<dbReference type="SUPFAM" id="SSF51445">
    <property type="entry name" value="(Trans)glycosidases"/>
    <property type="match status" value="1"/>
</dbReference>
<dbReference type="InterPro" id="IPR031704">
    <property type="entry name" value="Glyco_hydro_36_N"/>
</dbReference>
<comment type="caution">
    <text evidence="8">The sequence shown here is derived from an EMBL/GenBank/DDBJ whole genome shotgun (WGS) entry which is preliminary data.</text>
</comment>
<dbReference type="Pfam" id="PF02065">
    <property type="entry name" value="Melibiase"/>
    <property type="match status" value="1"/>
</dbReference>
<sequence>MPILHTPQGWILETRNTAYAFGINAAGLLVHRYWGVKLPRAADYPAAEVPQSEVSFVNPPHLSQEEFQAYGGLRYAEPAIKISTEQGIRDSVLSFVDSHLNGHILEIVLQDDLTGLQVTLHYRIDEQADLIERWTTLKNTGSQTLTIERVFSAMWHLPAGETYCLTHLSGQWLDEFRIQKDVLQEGSKILESRTLTTSHLHHPFFAVDRADETASETHGEVWFGLLAWSGNFKLVAEKTNAHQTRLLLGVNDWDFEWTLKPGESFETPTSLAGYTNQGFGAASRNLHQHLRGQLPHPGLTRKVLYNSWEATTFDVTVEGQSALAEVAARMGIELFVMDDGWFQGRHQDTAALGDWWPDAQKFPDGLNPLIEKVKGLGMDFGLWVEPEMVNPNSTLYRAHPDWVYHFEGRARNEARNQLILNLGRTDVQDHLIALLDDLLSKHDISFIKWDFNRYVSEPGWPSFAGNPKELWVRHVQGLYRVWGTLREKHPAVVWQTCSGGGGRADAGMLRIADQAWISDCTDPAARLQIQEGYSLVYPANTMEAWATDWGKDRFSLEFRFHAAMCGVLGIGGHILHWSEAEKTEAANLIQQYKGIRHIIHQGDLYRLRSPSQHPISAVQYVSQDQRESVVFTFKTHVSRYYQPAPTLKLQGLDPRGTYQLGDEVRSGLAWMERGLDVKLQDFQSQVLLLRRVE</sequence>
<feature type="domain" description="Glycosyl hydrolase family 36 N-terminal" evidence="7">
    <location>
        <begin position="27"/>
        <end position="260"/>
    </location>
</feature>
<keyword evidence="9" id="KW-1185">Reference proteome</keyword>
<evidence type="ECO:0000256" key="1">
    <source>
        <dbReference type="ARBA" id="ARBA00001255"/>
    </source>
</evidence>
<dbReference type="Gene3D" id="3.20.20.70">
    <property type="entry name" value="Aldolase class I"/>
    <property type="match status" value="1"/>
</dbReference>
<dbReference type="EMBL" id="BMOD01000027">
    <property type="protein sequence ID" value="GGJ53719.1"/>
    <property type="molecule type" value="Genomic_DNA"/>
</dbReference>
<evidence type="ECO:0000313" key="8">
    <source>
        <dbReference type="EMBL" id="GGJ53719.1"/>
    </source>
</evidence>
<comment type="catalytic activity">
    <reaction evidence="1 5">
        <text>Hydrolysis of terminal, non-reducing alpha-D-galactose residues in alpha-D-galactosides, including galactose oligosaccharides, galactomannans and galactolipids.</text>
        <dbReference type="EC" id="3.2.1.22"/>
    </reaction>
</comment>
<evidence type="ECO:0000256" key="4">
    <source>
        <dbReference type="ARBA" id="ARBA00023295"/>
    </source>
</evidence>
<dbReference type="InterPro" id="IPR050985">
    <property type="entry name" value="Alpha-glycosidase_related"/>
</dbReference>
<evidence type="ECO:0000259" key="7">
    <source>
        <dbReference type="Pfam" id="PF16875"/>
    </source>
</evidence>
<dbReference type="PANTHER" id="PTHR43053">
    <property type="entry name" value="GLYCOSIDASE FAMILY 31"/>
    <property type="match status" value="1"/>
</dbReference>
<dbReference type="Gene3D" id="2.60.40.1180">
    <property type="entry name" value="Golgi alpha-mannosidase II"/>
    <property type="match status" value="1"/>
</dbReference>